<dbReference type="PROSITE" id="PS50943">
    <property type="entry name" value="HTH_CROC1"/>
    <property type="match status" value="1"/>
</dbReference>
<evidence type="ECO:0000313" key="2">
    <source>
        <dbReference type="EMBL" id="POM26399.1"/>
    </source>
</evidence>
<protein>
    <submittedName>
        <fullName evidence="2">Helix-turn-helix domain protein</fullName>
    </submittedName>
</protein>
<evidence type="ECO:0000259" key="1">
    <source>
        <dbReference type="PROSITE" id="PS50943"/>
    </source>
</evidence>
<organism evidence="2 3">
    <name type="scientific">Actinomadura rubteroloni</name>
    <dbReference type="NCBI Taxonomy" id="1926885"/>
    <lineage>
        <taxon>Bacteria</taxon>
        <taxon>Bacillati</taxon>
        <taxon>Actinomycetota</taxon>
        <taxon>Actinomycetes</taxon>
        <taxon>Streptosporangiales</taxon>
        <taxon>Thermomonosporaceae</taxon>
        <taxon>Actinomadura</taxon>
    </lineage>
</organism>
<accession>A0A2P4UN20</accession>
<keyword evidence="3" id="KW-1185">Reference proteome</keyword>
<dbReference type="SUPFAM" id="SSF47413">
    <property type="entry name" value="lambda repressor-like DNA-binding domains"/>
    <property type="match status" value="1"/>
</dbReference>
<name>A0A2P4UN20_9ACTN</name>
<dbReference type="Proteomes" id="UP000242367">
    <property type="component" value="Unassembled WGS sequence"/>
</dbReference>
<sequence>MSRRRLADELRRLRDLAGVSGRELARRVGISQSKVSRIESGRTLPTAPEVAAWSAAVNAPVDTVTLLEALTEAAFTEVQRWSRTLRDRPHVQGDVQEVEARSHRIMVYENTIVPGLLQTAEYARRVFSFFAPDDDDANLSAAVAGRLDRQLALFDHDHHFEFLITEAALRWRPGPPRLLQAQLDRIASLATLDNVLIGLLPHADEAVTYVPHGFVLFDLHEDSQADYGETIAMVETVHANLTVNDPESVARYKREWCLLSEVAQYGEDARIFLNELTTEVRAWEQCPHPP</sequence>
<dbReference type="InterPro" id="IPR043917">
    <property type="entry name" value="DUF5753"/>
</dbReference>
<dbReference type="CDD" id="cd00093">
    <property type="entry name" value="HTH_XRE"/>
    <property type="match status" value="1"/>
</dbReference>
<dbReference type="Pfam" id="PF19054">
    <property type="entry name" value="DUF5753"/>
    <property type="match status" value="1"/>
</dbReference>
<gene>
    <name evidence="2" type="ORF">BTM25_07980</name>
</gene>
<dbReference type="GO" id="GO:0003677">
    <property type="term" value="F:DNA binding"/>
    <property type="evidence" value="ECO:0007669"/>
    <property type="project" value="InterPro"/>
</dbReference>
<comment type="caution">
    <text evidence="2">The sequence shown here is derived from an EMBL/GenBank/DDBJ whole genome shotgun (WGS) entry which is preliminary data.</text>
</comment>
<dbReference type="InterPro" id="IPR001387">
    <property type="entry name" value="Cro/C1-type_HTH"/>
</dbReference>
<dbReference type="EMBL" id="MTBP01000001">
    <property type="protein sequence ID" value="POM26399.1"/>
    <property type="molecule type" value="Genomic_DNA"/>
</dbReference>
<dbReference type="SMART" id="SM00530">
    <property type="entry name" value="HTH_XRE"/>
    <property type="match status" value="1"/>
</dbReference>
<reference evidence="2 3" key="1">
    <citation type="journal article" date="2017" name="Chemistry">
        <title>Isolation, Biosynthesis and Chemical Modifications of Rubterolones A-F: Rare Tropolone Alkaloids from Actinomadura sp. 5-2.</title>
        <authorList>
            <person name="Guo H."/>
            <person name="Benndorf R."/>
            <person name="Leichnitz D."/>
            <person name="Klassen J.L."/>
            <person name="Vollmers J."/>
            <person name="Gorls H."/>
            <person name="Steinacker M."/>
            <person name="Weigel C."/>
            <person name="Dahse H.M."/>
            <person name="Kaster A.K."/>
            <person name="de Beer Z.W."/>
            <person name="Poulsen M."/>
            <person name="Beemelmanns C."/>
        </authorList>
    </citation>
    <scope>NUCLEOTIDE SEQUENCE [LARGE SCALE GENOMIC DNA]</scope>
    <source>
        <strain evidence="2 3">5-2</strain>
    </source>
</reference>
<dbReference type="InterPro" id="IPR010982">
    <property type="entry name" value="Lambda_DNA-bd_dom_sf"/>
</dbReference>
<dbReference type="Pfam" id="PF13560">
    <property type="entry name" value="HTH_31"/>
    <property type="match status" value="1"/>
</dbReference>
<dbReference type="AlphaFoldDB" id="A0A2P4UN20"/>
<feature type="domain" description="HTH cro/C1-type" evidence="1">
    <location>
        <begin position="10"/>
        <end position="64"/>
    </location>
</feature>
<proteinExistence type="predicted"/>
<dbReference type="Gene3D" id="1.10.260.40">
    <property type="entry name" value="lambda repressor-like DNA-binding domains"/>
    <property type="match status" value="1"/>
</dbReference>
<evidence type="ECO:0000313" key="3">
    <source>
        <dbReference type="Proteomes" id="UP000242367"/>
    </source>
</evidence>